<dbReference type="Gene3D" id="3.40.50.12780">
    <property type="entry name" value="N-terminal domain of ligase-like"/>
    <property type="match status" value="1"/>
</dbReference>
<dbReference type="PANTHER" id="PTHR24096:SF149">
    <property type="entry name" value="AMP-BINDING DOMAIN-CONTAINING PROTEIN-RELATED"/>
    <property type="match status" value="1"/>
</dbReference>
<dbReference type="PANTHER" id="PTHR24096">
    <property type="entry name" value="LONG-CHAIN-FATTY-ACID--COA LIGASE"/>
    <property type="match status" value="1"/>
</dbReference>
<keyword evidence="6" id="KW-1185">Reference proteome</keyword>
<dbReference type="GO" id="GO:0016405">
    <property type="term" value="F:CoA-ligase activity"/>
    <property type="evidence" value="ECO:0007669"/>
    <property type="project" value="TreeGrafter"/>
</dbReference>
<evidence type="ECO:0000259" key="3">
    <source>
        <dbReference type="Pfam" id="PF00501"/>
    </source>
</evidence>
<dbReference type="CDD" id="cd05911">
    <property type="entry name" value="Firefly_Luc_like"/>
    <property type="match status" value="1"/>
</dbReference>
<evidence type="ECO:0000313" key="6">
    <source>
        <dbReference type="Proteomes" id="UP000799324"/>
    </source>
</evidence>
<organism evidence="5 6">
    <name type="scientific">Lophiostoma macrostomum CBS 122681</name>
    <dbReference type="NCBI Taxonomy" id="1314788"/>
    <lineage>
        <taxon>Eukaryota</taxon>
        <taxon>Fungi</taxon>
        <taxon>Dikarya</taxon>
        <taxon>Ascomycota</taxon>
        <taxon>Pezizomycotina</taxon>
        <taxon>Dothideomycetes</taxon>
        <taxon>Pleosporomycetidae</taxon>
        <taxon>Pleosporales</taxon>
        <taxon>Lophiostomataceae</taxon>
        <taxon>Lophiostoma</taxon>
    </lineage>
</organism>
<dbReference type="InterPro" id="IPR000873">
    <property type="entry name" value="AMP-dep_synth/lig_dom"/>
</dbReference>
<evidence type="ECO:0000313" key="5">
    <source>
        <dbReference type="EMBL" id="KAF2652276.1"/>
    </source>
</evidence>
<dbReference type="OrthoDB" id="6509636at2759"/>
<dbReference type="InterPro" id="IPR042099">
    <property type="entry name" value="ANL_N_sf"/>
</dbReference>
<dbReference type="Pfam" id="PF00501">
    <property type="entry name" value="AMP-binding"/>
    <property type="match status" value="1"/>
</dbReference>
<evidence type="ECO:0000256" key="2">
    <source>
        <dbReference type="ARBA" id="ARBA00022598"/>
    </source>
</evidence>
<proteinExistence type="inferred from homology"/>
<comment type="similarity">
    <text evidence="1">Belongs to the ATP-dependent AMP-binding enzyme family.</text>
</comment>
<feature type="domain" description="AMP-binding enzyme C-terminal" evidence="4">
    <location>
        <begin position="452"/>
        <end position="532"/>
    </location>
</feature>
<dbReference type="FunFam" id="3.30.300.30:FF:000007">
    <property type="entry name" value="4-coumarate--CoA ligase 2"/>
    <property type="match status" value="1"/>
</dbReference>
<dbReference type="SUPFAM" id="SSF56801">
    <property type="entry name" value="Acetyl-CoA synthetase-like"/>
    <property type="match status" value="1"/>
</dbReference>
<dbReference type="Gene3D" id="3.30.300.30">
    <property type="match status" value="1"/>
</dbReference>
<dbReference type="AlphaFoldDB" id="A0A6A6SX50"/>
<sequence>MPTESKYPTPPIPDVDLWGFLFERKDRQFPDDKVIYFDPYTKGSYTYAQVKNTAVEFGKGLKALWDWQKGDVLALFTPNCIDTPAVTWGCHWAGGILSPANPGYTVDELAFQLRDAGAKALVTQLPFIQTARAAAAKVGIPEDRVIIMGDQRDATHKAKHFTSIRNTSGSARYRRTKLKPADDLAFLVYSSGTTGHPKGVMLSHRNIVANTMMIKMAEGGNLDWQGGPSGEGDKLLAFLPFFHIYGLTCLIHQSLYSGLQLVVMPKFDLEDFCRIIQEQKVTFGYVVPPVVLLLSKHPVVAKYDLSTLRMMNSGAAPLTRELVDSVYNRLTIPIKQGYGLSETSPTTHTQPWSDWNKTIGSVGTLLPYQTAKYMSAEEKEVVPGEVGELWIKGPNVFKGYLNNPEGTAHALTEDGYFKTGDVGYQDKEGNFYITDRVKELIKYKGFQVPPAELEGILVSHPKINDVAVIGVYHEEHATELPRAYVVPAAGVENHEKEKLEIATWLSERVANHKKLRGGVHFVDEIPKSVSGKILRRALKAKALEEMKAAKAKL</sequence>
<evidence type="ECO:0000256" key="1">
    <source>
        <dbReference type="ARBA" id="ARBA00006432"/>
    </source>
</evidence>
<accession>A0A6A6SX50</accession>
<dbReference type="InterPro" id="IPR025110">
    <property type="entry name" value="AMP-bd_C"/>
</dbReference>
<evidence type="ECO:0000259" key="4">
    <source>
        <dbReference type="Pfam" id="PF13193"/>
    </source>
</evidence>
<dbReference type="Pfam" id="PF13193">
    <property type="entry name" value="AMP-binding_C"/>
    <property type="match status" value="1"/>
</dbReference>
<dbReference type="Proteomes" id="UP000799324">
    <property type="component" value="Unassembled WGS sequence"/>
</dbReference>
<dbReference type="InterPro" id="IPR045851">
    <property type="entry name" value="AMP-bd_C_sf"/>
</dbReference>
<dbReference type="InterPro" id="IPR020845">
    <property type="entry name" value="AMP-binding_CS"/>
</dbReference>
<dbReference type="PROSITE" id="PS00455">
    <property type="entry name" value="AMP_BINDING"/>
    <property type="match status" value="1"/>
</dbReference>
<feature type="domain" description="AMP-dependent synthetase/ligase" evidence="3">
    <location>
        <begin position="22"/>
        <end position="401"/>
    </location>
</feature>
<keyword evidence="2 5" id="KW-0436">Ligase</keyword>
<dbReference type="EMBL" id="MU004406">
    <property type="protein sequence ID" value="KAF2652276.1"/>
    <property type="molecule type" value="Genomic_DNA"/>
</dbReference>
<gene>
    <name evidence="5" type="ORF">K491DRAFT_695753</name>
</gene>
<name>A0A6A6SX50_9PLEO</name>
<protein>
    <submittedName>
        <fullName evidence="5">4-coumarate-CoA ligase-like protein</fullName>
    </submittedName>
</protein>
<reference evidence="5" key="1">
    <citation type="journal article" date="2020" name="Stud. Mycol.">
        <title>101 Dothideomycetes genomes: a test case for predicting lifestyles and emergence of pathogens.</title>
        <authorList>
            <person name="Haridas S."/>
            <person name="Albert R."/>
            <person name="Binder M."/>
            <person name="Bloem J."/>
            <person name="Labutti K."/>
            <person name="Salamov A."/>
            <person name="Andreopoulos B."/>
            <person name="Baker S."/>
            <person name="Barry K."/>
            <person name="Bills G."/>
            <person name="Bluhm B."/>
            <person name="Cannon C."/>
            <person name="Castanera R."/>
            <person name="Culley D."/>
            <person name="Daum C."/>
            <person name="Ezra D."/>
            <person name="Gonzalez J."/>
            <person name="Henrissat B."/>
            <person name="Kuo A."/>
            <person name="Liang C."/>
            <person name="Lipzen A."/>
            <person name="Lutzoni F."/>
            <person name="Magnuson J."/>
            <person name="Mondo S."/>
            <person name="Nolan M."/>
            <person name="Ohm R."/>
            <person name="Pangilinan J."/>
            <person name="Park H.-J."/>
            <person name="Ramirez L."/>
            <person name="Alfaro M."/>
            <person name="Sun H."/>
            <person name="Tritt A."/>
            <person name="Yoshinaga Y."/>
            <person name="Zwiers L.-H."/>
            <person name="Turgeon B."/>
            <person name="Goodwin S."/>
            <person name="Spatafora J."/>
            <person name="Crous P."/>
            <person name="Grigoriev I."/>
        </authorList>
    </citation>
    <scope>NUCLEOTIDE SEQUENCE</scope>
    <source>
        <strain evidence="5">CBS 122681</strain>
    </source>
</reference>